<evidence type="ECO:0008006" key="4">
    <source>
        <dbReference type="Google" id="ProtNLM"/>
    </source>
</evidence>
<keyword evidence="1" id="KW-1133">Transmembrane helix</keyword>
<name>A0A6N7BXY6_9GAMM</name>
<keyword evidence="1" id="KW-0812">Transmembrane</keyword>
<dbReference type="EMBL" id="VZIZ01000031">
    <property type="protein sequence ID" value="KAF0567896.1"/>
    <property type="molecule type" value="Genomic_DNA"/>
</dbReference>
<reference evidence="2 3" key="1">
    <citation type="submission" date="2019-09" db="EMBL/GenBank/DDBJ databases">
        <title>Draft genome sequence of Psychrobacter nivimaris LAMA 639, in search for biotechnological relevant genes.</title>
        <authorList>
            <person name="Lima A.O.S."/>
            <person name="Staloch B.E.K."/>
            <person name="Freitas R.C."/>
            <person name="Niero H."/>
            <person name="Silva M.A.C."/>
        </authorList>
    </citation>
    <scope>NUCLEOTIDE SEQUENCE [LARGE SCALE GENOMIC DNA]</scope>
    <source>
        <strain evidence="2 3">LAMA 639</strain>
    </source>
</reference>
<evidence type="ECO:0000256" key="1">
    <source>
        <dbReference type="SAM" id="Phobius"/>
    </source>
</evidence>
<proteinExistence type="predicted"/>
<protein>
    <recommendedName>
        <fullName evidence="4">DUF1449 domain-containing protein</fullName>
    </recommendedName>
</protein>
<comment type="caution">
    <text evidence="2">The sequence shown here is derived from an EMBL/GenBank/DDBJ whole genome shotgun (WGS) entry which is preliminary data.</text>
</comment>
<keyword evidence="1" id="KW-0472">Membrane</keyword>
<accession>A0A6N7BXY6</accession>
<dbReference type="RefSeq" id="WP_160023087.1">
    <property type="nucleotide sequence ID" value="NZ_VZIZ01000031.1"/>
</dbReference>
<organism evidence="2 3">
    <name type="scientific">Psychrobacter nivimaris</name>
    <dbReference type="NCBI Taxonomy" id="281738"/>
    <lineage>
        <taxon>Bacteria</taxon>
        <taxon>Pseudomonadati</taxon>
        <taxon>Pseudomonadota</taxon>
        <taxon>Gammaproteobacteria</taxon>
        <taxon>Moraxellales</taxon>
        <taxon>Moraxellaceae</taxon>
        <taxon>Psychrobacter</taxon>
    </lineage>
</organism>
<evidence type="ECO:0000313" key="2">
    <source>
        <dbReference type="EMBL" id="KAF0567896.1"/>
    </source>
</evidence>
<feature type="transmembrane region" description="Helical" evidence="1">
    <location>
        <begin position="108"/>
        <end position="136"/>
    </location>
</feature>
<dbReference type="AlphaFoldDB" id="A0A6N7BXY6"/>
<gene>
    <name evidence="2" type="ORF">FQV37_1661</name>
</gene>
<feature type="transmembrane region" description="Helical" evidence="1">
    <location>
        <begin position="12"/>
        <end position="33"/>
    </location>
</feature>
<sequence>MQEAFFVFITKISLYPTIVFTGLVMFVTLYWVVSLLGMADMDSVDVGETGSDAAVSDLSSTGFFTGLMLKFGLYGVPLVIILSLISLIGWLLSYLYTSFLHQNFDSGVLYYVFGTGALIFVLVVSMWLTGMIISPIRKNIARIPKRNSANNVGKIAIVRTLSVTDKHGEAELNDGGAGLILKVRSDNSTSLLKKGDRVMLIAYLEETHTYQVARVEDK</sequence>
<dbReference type="Proteomes" id="UP000471465">
    <property type="component" value="Unassembled WGS sequence"/>
</dbReference>
<feature type="transmembrane region" description="Helical" evidence="1">
    <location>
        <begin position="71"/>
        <end position="96"/>
    </location>
</feature>
<evidence type="ECO:0000313" key="3">
    <source>
        <dbReference type="Proteomes" id="UP000471465"/>
    </source>
</evidence>
<keyword evidence="3" id="KW-1185">Reference proteome</keyword>